<evidence type="ECO:0000256" key="1">
    <source>
        <dbReference type="SAM" id="Coils"/>
    </source>
</evidence>
<feature type="compositionally biased region" description="Low complexity" evidence="2">
    <location>
        <begin position="390"/>
        <end position="401"/>
    </location>
</feature>
<dbReference type="EMBL" id="CCKQ01008886">
    <property type="protein sequence ID" value="CDW80347.1"/>
    <property type="molecule type" value="Genomic_DNA"/>
</dbReference>
<evidence type="ECO:0000313" key="4">
    <source>
        <dbReference type="Proteomes" id="UP000039865"/>
    </source>
</evidence>
<name>A0A078AFS7_STYLE</name>
<organism evidence="3 4">
    <name type="scientific">Stylonychia lemnae</name>
    <name type="common">Ciliate</name>
    <dbReference type="NCBI Taxonomy" id="5949"/>
    <lineage>
        <taxon>Eukaryota</taxon>
        <taxon>Sar</taxon>
        <taxon>Alveolata</taxon>
        <taxon>Ciliophora</taxon>
        <taxon>Intramacronucleata</taxon>
        <taxon>Spirotrichea</taxon>
        <taxon>Stichotrichia</taxon>
        <taxon>Sporadotrichida</taxon>
        <taxon>Oxytrichidae</taxon>
        <taxon>Stylonychinae</taxon>
        <taxon>Stylonychia</taxon>
    </lineage>
</organism>
<sequence>MAKLQHQKTFDSFLIAKNVLYETIIAKVEKHFYEKYLETKKESYATIKTILESIKTVEFANLPKDDGEVTYKNKNIAHEWQAEFEPREPGLDTSAMEELKVKQGFRIADTTFEGQNINANFSFGAGYEQKRTMTIRTSYLRDQKKSTKIIKSAIADYAKHLIPIEKKRNEEDDEIELKVGKLRQQIEIDEKQRQELIQKKKNLKDQLRGGNINGLSSNLNASPSKTLGDDQGLFNLLQKDKQSVTFDYNGNLILVKNPKLQNRMKFETSFQIQQEASSINQVSRGKISESHDESNDGDLDPDQGMFNKKAYYGQIIQALYSQPHKMIDLKPGVLLNEGGKQYGGQIPYSKENRIDLETYKKSRERTSGNPSDKTAVNRIKVGSNNNNMPQQDSQSQRQHLQNELMKSNGMQSTSLAYQSDMNGMMNSFQNNTSINNQQISAFLNNSSTMINRDTRSHLTQKKNKSQFMKHRTPNRLNKIKLNSTFIREEALHQSKLNASVFEEYNDVNKNNISTFSQEASINHQMSTKNVIQNILQSAKEESSAHTTLSANPQNQSVLVSQSQSFLPDSRSILSSIASKNIKLTKLDNSMVKLPHISSQQMSSQMLNQSNQQLQAMQQHQQQNSQMMQTAFSQRNMMNIKSTIKIFRNEEERQNEMNNIQNFQEMHSINKSRAGKKSQYTISKHSQSKYEF</sequence>
<evidence type="ECO:0000313" key="3">
    <source>
        <dbReference type="EMBL" id="CDW80347.1"/>
    </source>
</evidence>
<gene>
    <name evidence="3" type="primary">Contig19299.g20458</name>
    <name evidence="3" type="ORF">STYLEM_9344</name>
</gene>
<feature type="region of interest" description="Disordered" evidence="2">
    <location>
        <begin position="670"/>
        <end position="691"/>
    </location>
</feature>
<feature type="coiled-coil region" evidence="1">
    <location>
        <begin position="179"/>
        <end position="213"/>
    </location>
</feature>
<dbReference type="Proteomes" id="UP000039865">
    <property type="component" value="Unassembled WGS sequence"/>
</dbReference>
<reference evidence="3 4" key="1">
    <citation type="submission" date="2014-06" db="EMBL/GenBank/DDBJ databases">
        <authorList>
            <person name="Swart Estienne"/>
        </authorList>
    </citation>
    <scope>NUCLEOTIDE SEQUENCE [LARGE SCALE GENOMIC DNA]</scope>
    <source>
        <strain evidence="3 4">130c</strain>
    </source>
</reference>
<feature type="region of interest" description="Disordered" evidence="2">
    <location>
        <begin position="277"/>
        <end position="300"/>
    </location>
</feature>
<protein>
    <submittedName>
        <fullName evidence="3">Uncharacterized protein</fullName>
    </submittedName>
</protein>
<feature type="region of interest" description="Disordered" evidence="2">
    <location>
        <begin position="359"/>
        <end position="401"/>
    </location>
</feature>
<accession>A0A078AFS7</accession>
<evidence type="ECO:0000256" key="2">
    <source>
        <dbReference type="SAM" id="MobiDB-lite"/>
    </source>
</evidence>
<dbReference type="AlphaFoldDB" id="A0A078AFS7"/>
<dbReference type="InParanoid" id="A0A078AFS7"/>
<keyword evidence="4" id="KW-1185">Reference proteome</keyword>
<keyword evidence="1" id="KW-0175">Coiled coil</keyword>
<proteinExistence type="predicted"/>